<sequence length="291" mass="33205">MRLADDQQSTFLVRKATVPITIGGRTFQIYLVFLPHAKGDRTLLGVDFLKISEIVMDMRNNFWYFGDKPSFRIPFSKDVPLPVDDSPVETNSSSCPSNSIPSEVPLHSNTVDETETNYLHLREEGQALNVEEMVLLNETSESISSSDKECLQNNQPECDEKDESKRQDICAGNSSKGAFFDRQRRNAYRSDTHFQDGRRDSFKRGRQNREVIVIKIMRDSIHHLIEKTIITIRKVNLFRKTIPEGTITEDHAGVLIGIHVKKICIILMIKEFIIGETGYTLCYPTDLPLPL</sequence>
<keyword evidence="3" id="KW-1185">Reference proteome</keyword>
<gene>
    <name evidence="2" type="primary">POL_50</name>
    <name evidence="2" type="ORF">TNIN_85621</name>
</gene>
<evidence type="ECO:0000313" key="3">
    <source>
        <dbReference type="Proteomes" id="UP000886998"/>
    </source>
</evidence>
<dbReference type="AlphaFoldDB" id="A0A8X6YUC3"/>
<accession>A0A8X6YUC3</accession>
<comment type="caution">
    <text evidence="2">The sequence shown here is derived from an EMBL/GenBank/DDBJ whole genome shotgun (WGS) entry which is preliminary data.</text>
</comment>
<feature type="region of interest" description="Disordered" evidence="1">
    <location>
        <begin position="145"/>
        <end position="166"/>
    </location>
</feature>
<dbReference type="Proteomes" id="UP000886998">
    <property type="component" value="Unassembled WGS sequence"/>
</dbReference>
<evidence type="ECO:0000256" key="1">
    <source>
        <dbReference type="SAM" id="MobiDB-lite"/>
    </source>
</evidence>
<feature type="region of interest" description="Disordered" evidence="1">
    <location>
        <begin position="85"/>
        <end position="107"/>
    </location>
</feature>
<feature type="compositionally biased region" description="Low complexity" evidence="1">
    <location>
        <begin position="91"/>
        <end position="102"/>
    </location>
</feature>
<dbReference type="InterPro" id="IPR021109">
    <property type="entry name" value="Peptidase_aspartic_dom_sf"/>
</dbReference>
<dbReference type="Gene3D" id="2.40.70.10">
    <property type="entry name" value="Acid Proteases"/>
    <property type="match status" value="1"/>
</dbReference>
<evidence type="ECO:0000313" key="2">
    <source>
        <dbReference type="EMBL" id="GFY77280.1"/>
    </source>
</evidence>
<organism evidence="2 3">
    <name type="scientific">Trichonephila inaurata madagascariensis</name>
    <dbReference type="NCBI Taxonomy" id="2747483"/>
    <lineage>
        <taxon>Eukaryota</taxon>
        <taxon>Metazoa</taxon>
        <taxon>Ecdysozoa</taxon>
        <taxon>Arthropoda</taxon>
        <taxon>Chelicerata</taxon>
        <taxon>Arachnida</taxon>
        <taxon>Araneae</taxon>
        <taxon>Araneomorphae</taxon>
        <taxon>Entelegynae</taxon>
        <taxon>Araneoidea</taxon>
        <taxon>Nephilidae</taxon>
        <taxon>Trichonephila</taxon>
        <taxon>Trichonephila inaurata</taxon>
    </lineage>
</organism>
<reference evidence="2" key="1">
    <citation type="submission" date="2020-08" db="EMBL/GenBank/DDBJ databases">
        <title>Multicomponent nature underlies the extraordinary mechanical properties of spider dragline silk.</title>
        <authorList>
            <person name="Kono N."/>
            <person name="Nakamura H."/>
            <person name="Mori M."/>
            <person name="Yoshida Y."/>
            <person name="Ohtoshi R."/>
            <person name="Malay A.D."/>
            <person name="Moran D.A.P."/>
            <person name="Tomita M."/>
            <person name="Numata K."/>
            <person name="Arakawa K."/>
        </authorList>
    </citation>
    <scope>NUCLEOTIDE SEQUENCE</scope>
</reference>
<feature type="compositionally biased region" description="Polar residues" evidence="1">
    <location>
        <begin position="145"/>
        <end position="156"/>
    </location>
</feature>
<dbReference type="OrthoDB" id="6432602at2759"/>
<protein>
    <submittedName>
        <fullName evidence="2">Retrovirus-related Pol polyprotein from transposon 412</fullName>
    </submittedName>
</protein>
<name>A0A8X6YUC3_9ARAC</name>
<dbReference type="EMBL" id="BMAV01022394">
    <property type="protein sequence ID" value="GFY77280.1"/>
    <property type="molecule type" value="Genomic_DNA"/>
</dbReference>
<proteinExistence type="predicted"/>